<evidence type="ECO:0000259" key="3">
    <source>
        <dbReference type="Pfam" id="PF02771"/>
    </source>
</evidence>
<dbReference type="InterPro" id="IPR050741">
    <property type="entry name" value="Acyl-CoA_dehydrogenase"/>
</dbReference>
<dbReference type="Gene3D" id="1.20.140.10">
    <property type="entry name" value="Butyryl-CoA Dehydrogenase, subunit A, domain 3"/>
    <property type="match status" value="1"/>
</dbReference>
<evidence type="ECO:0000313" key="5">
    <source>
        <dbReference type="EMBL" id="MFC5669163.1"/>
    </source>
</evidence>
<comment type="similarity">
    <text evidence="2">Belongs to the HpaH/HsaA monooxygenase family.</text>
</comment>
<accession>A0ABW0XF06</accession>
<feature type="domain" description="Acyl-CoA dehydrogenase C-terminal" evidence="4">
    <location>
        <begin position="267"/>
        <end position="392"/>
    </location>
</feature>
<dbReference type="Gene3D" id="1.10.540.10">
    <property type="entry name" value="Acyl-CoA dehydrogenase/oxidase, N-terminal domain"/>
    <property type="match status" value="1"/>
</dbReference>
<comment type="caution">
    <text evidence="5">The sequence shown here is derived from an EMBL/GenBank/DDBJ whole genome shotgun (WGS) entry which is preliminary data.</text>
</comment>
<dbReference type="InterPro" id="IPR046373">
    <property type="entry name" value="Acyl-CoA_Oxase/DH_mid-dom_sf"/>
</dbReference>
<gene>
    <name evidence="5" type="ORF">ACFP2V_03235</name>
</gene>
<dbReference type="InterPro" id="IPR036250">
    <property type="entry name" value="AcylCo_DH-like_C"/>
</dbReference>
<dbReference type="PIRSF" id="PIRSF016578">
    <property type="entry name" value="HsaA"/>
    <property type="match status" value="1"/>
</dbReference>
<evidence type="ECO:0000259" key="4">
    <source>
        <dbReference type="Pfam" id="PF08028"/>
    </source>
</evidence>
<dbReference type="InterPro" id="IPR013107">
    <property type="entry name" value="Acyl-CoA_DH_C"/>
</dbReference>
<sequence length="426" mass="46703">MTELLALRPDRMTGDVEPTGEIHAFLLGDFSTSPMVQRARDLVPVLKERAARQARHDRLLPETIADMQRAGFFRMLQPRAYGGYELTPIESFEVTSILAEGDPSVGWVLGVIGIHHFHLGFFDDRAQSDVWSSDTTTLISSPYAPQMARRVEGGYRLSGRWSFSSGSDYCDWALLGANIEGEPTPGPGPVGSHVLLLPREDYEIIHNWDVSGLRATGSNDIVVEDAFVPDHRSLTWTEVHRGTAPGLALNKGLLFKLPFFQVFSRATQAPTALGALKGMADALVEFNRSKRRTRIDPAATLALAEAYSFVSEAKGRLYANYAAMLSEAGGGARVSDERLEEFRFQSAHIPARAARYGTELYRVAGGTGIYNAQPFGRYLTDLMATQTHAINNYQARAMDWIGPILDTTGAVASTPLGVIKEGERPA</sequence>
<evidence type="ECO:0000256" key="1">
    <source>
        <dbReference type="ARBA" id="ARBA00023002"/>
    </source>
</evidence>
<dbReference type="Proteomes" id="UP001596183">
    <property type="component" value="Unassembled WGS sequence"/>
</dbReference>
<name>A0ABW0XF06_9ACTN</name>
<evidence type="ECO:0000256" key="2">
    <source>
        <dbReference type="ARBA" id="ARBA00049661"/>
    </source>
</evidence>
<dbReference type="PANTHER" id="PTHR48083:SF19">
    <property type="entry name" value="FLAVIN-DEPENDENT MONOOXYGENASE, OXYGENASE SUBUNIT HSAA"/>
    <property type="match status" value="1"/>
</dbReference>
<keyword evidence="1" id="KW-0560">Oxidoreductase</keyword>
<dbReference type="InterPro" id="IPR013786">
    <property type="entry name" value="AcylCoA_DH/ox_N"/>
</dbReference>
<keyword evidence="6" id="KW-1185">Reference proteome</keyword>
<proteinExistence type="inferred from homology"/>
<protein>
    <submittedName>
        <fullName evidence="5">Acyl-CoA dehydrogenase family protein</fullName>
    </submittedName>
</protein>
<feature type="domain" description="Acyl-CoA dehydrogenase/oxidase N-terminal" evidence="3">
    <location>
        <begin position="47"/>
        <end position="111"/>
    </location>
</feature>
<dbReference type="Pfam" id="PF02771">
    <property type="entry name" value="Acyl-CoA_dh_N"/>
    <property type="match status" value="1"/>
</dbReference>
<dbReference type="SUPFAM" id="SSF56645">
    <property type="entry name" value="Acyl-CoA dehydrogenase NM domain-like"/>
    <property type="match status" value="1"/>
</dbReference>
<evidence type="ECO:0000313" key="6">
    <source>
        <dbReference type="Proteomes" id="UP001596183"/>
    </source>
</evidence>
<dbReference type="EMBL" id="JBHSPC010000011">
    <property type="protein sequence ID" value="MFC5669163.1"/>
    <property type="molecule type" value="Genomic_DNA"/>
</dbReference>
<reference evidence="6" key="1">
    <citation type="journal article" date="2019" name="Int. J. Syst. Evol. Microbiol.">
        <title>The Global Catalogue of Microorganisms (GCM) 10K type strain sequencing project: providing services to taxonomists for standard genome sequencing and annotation.</title>
        <authorList>
            <consortium name="The Broad Institute Genomics Platform"/>
            <consortium name="The Broad Institute Genome Sequencing Center for Infectious Disease"/>
            <person name="Wu L."/>
            <person name="Ma J."/>
        </authorList>
    </citation>
    <scope>NUCLEOTIDE SEQUENCE [LARGE SCALE GENOMIC DNA]</scope>
    <source>
        <strain evidence="6">JCM 13852</strain>
    </source>
</reference>
<dbReference type="InterPro" id="IPR037069">
    <property type="entry name" value="AcylCoA_DH/ox_N_sf"/>
</dbReference>
<dbReference type="InterPro" id="IPR009100">
    <property type="entry name" value="AcylCoA_DH/oxidase_NM_dom_sf"/>
</dbReference>
<dbReference type="RefSeq" id="WP_381204977.1">
    <property type="nucleotide sequence ID" value="NZ_JBHSPC010000011.1"/>
</dbReference>
<organism evidence="5 6">
    <name type="scientific">Streptomyces incanus</name>
    <dbReference type="NCBI Taxonomy" id="887453"/>
    <lineage>
        <taxon>Bacteria</taxon>
        <taxon>Bacillati</taxon>
        <taxon>Actinomycetota</taxon>
        <taxon>Actinomycetes</taxon>
        <taxon>Kitasatosporales</taxon>
        <taxon>Streptomycetaceae</taxon>
        <taxon>Streptomyces</taxon>
    </lineage>
</organism>
<dbReference type="PANTHER" id="PTHR48083">
    <property type="entry name" value="MEDIUM-CHAIN SPECIFIC ACYL-COA DEHYDROGENASE, MITOCHONDRIAL-RELATED"/>
    <property type="match status" value="1"/>
</dbReference>
<dbReference type="Pfam" id="PF08028">
    <property type="entry name" value="Acyl-CoA_dh_2"/>
    <property type="match status" value="1"/>
</dbReference>
<dbReference type="SUPFAM" id="SSF47203">
    <property type="entry name" value="Acyl-CoA dehydrogenase C-terminal domain-like"/>
    <property type="match status" value="1"/>
</dbReference>
<dbReference type="Gene3D" id="2.40.110.10">
    <property type="entry name" value="Butyryl-CoA Dehydrogenase, subunit A, domain 2"/>
    <property type="match status" value="1"/>
</dbReference>